<dbReference type="Pfam" id="PF17919">
    <property type="entry name" value="RT_RNaseH_2"/>
    <property type="match status" value="1"/>
</dbReference>
<organism evidence="3 4">
    <name type="scientific">Cyprinus carpio</name>
    <name type="common">Common carp</name>
    <dbReference type="NCBI Taxonomy" id="7962"/>
    <lineage>
        <taxon>Eukaryota</taxon>
        <taxon>Metazoa</taxon>
        <taxon>Chordata</taxon>
        <taxon>Craniata</taxon>
        <taxon>Vertebrata</taxon>
        <taxon>Euteleostomi</taxon>
        <taxon>Actinopterygii</taxon>
        <taxon>Neopterygii</taxon>
        <taxon>Teleostei</taxon>
        <taxon>Ostariophysi</taxon>
        <taxon>Cypriniformes</taxon>
        <taxon>Cyprinidae</taxon>
        <taxon>Cyprininae</taxon>
        <taxon>Cyprinus</taxon>
    </lineage>
</organism>
<name>A0A8C2HZS1_CYPCA</name>
<dbReference type="PANTHER" id="PTHR37984">
    <property type="entry name" value="PROTEIN CBG26694"/>
    <property type="match status" value="1"/>
</dbReference>
<evidence type="ECO:0000256" key="1">
    <source>
        <dbReference type="SAM" id="MobiDB-lite"/>
    </source>
</evidence>
<dbReference type="Ensembl" id="ENSCCRT00020079448.1">
    <property type="protein sequence ID" value="ENSCCRP00020072351.1"/>
    <property type="gene ID" value="ENSCCRG00020033815.1"/>
</dbReference>
<evidence type="ECO:0000313" key="4">
    <source>
        <dbReference type="Proteomes" id="UP000694701"/>
    </source>
</evidence>
<dbReference type="Proteomes" id="UP000694701">
    <property type="component" value="Unplaced"/>
</dbReference>
<dbReference type="InterPro" id="IPR050951">
    <property type="entry name" value="Retrovirus_Pol_polyprotein"/>
</dbReference>
<feature type="region of interest" description="Disordered" evidence="1">
    <location>
        <begin position="163"/>
        <end position="184"/>
    </location>
</feature>
<dbReference type="SUPFAM" id="SSF56672">
    <property type="entry name" value="DNA/RNA polymerases"/>
    <property type="match status" value="1"/>
</dbReference>
<evidence type="ECO:0000313" key="3">
    <source>
        <dbReference type="Ensembl" id="ENSCCRP00020072351.1"/>
    </source>
</evidence>
<reference evidence="3" key="1">
    <citation type="submission" date="2025-08" db="UniProtKB">
        <authorList>
            <consortium name="Ensembl"/>
        </authorList>
    </citation>
    <scope>IDENTIFICATION</scope>
</reference>
<feature type="compositionally biased region" description="Polar residues" evidence="1">
    <location>
        <begin position="174"/>
        <end position="184"/>
    </location>
</feature>
<feature type="domain" description="Reverse transcriptase/retrotransposon-derived protein RNase H-like" evidence="2">
    <location>
        <begin position="53"/>
        <end position="127"/>
    </location>
</feature>
<dbReference type="InterPro" id="IPR041577">
    <property type="entry name" value="RT_RNaseH_2"/>
</dbReference>
<protein>
    <recommendedName>
        <fullName evidence="2">Reverse transcriptase/retrotransposon-derived protein RNase H-like domain-containing protein</fullName>
    </recommendedName>
</protein>
<evidence type="ECO:0000259" key="2">
    <source>
        <dbReference type="Pfam" id="PF17919"/>
    </source>
</evidence>
<proteinExistence type="predicted"/>
<dbReference type="PANTHER" id="PTHR37984:SF8">
    <property type="entry name" value="CCHC-TYPE DOMAIN-CONTAINING PROTEIN"/>
    <property type="match status" value="1"/>
</dbReference>
<dbReference type="InterPro" id="IPR043502">
    <property type="entry name" value="DNA/RNA_pol_sf"/>
</dbReference>
<sequence length="184" mass="20400">EMHENVQQRALYAHTVTNRTTRWHGATAEALGLVMWPDALQPTNKEMDVEFAWQPAQQQAFDKLKDLCTKSPVLLFFYPSKPVEIFCDASSNGLGAVLLQDSHPVAFSSRSLTNTETHCTKKELSCLQQTIRQGWPGVMYLVQPFWDSRSQLVVADAADGQATPQQPACCPSAAHTSSVRPPQS</sequence>
<dbReference type="AlphaFoldDB" id="A0A8C2HZS1"/>
<accession>A0A8C2HZS1</accession>